<dbReference type="GO" id="GO:0016413">
    <property type="term" value="F:O-acetyltransferase activity"/>
    <property type="evidence" value="ECO:0007669"/>
    <property type="project" value="TreeGrafter"/>
</dbReference>
<sequence length="401" mass="43025">MTTHGHATAPPATTVGRSGGSASNADSGTADGRLAWADVAKGGCIVLVLLWHVIMKNYLQLDWRLDVPVAGVWGTLGDLLLPMRMPLFFTISGMFAAAAVHRPWRSVGRPRVARLLYLYGVWLLIHTAVLALAPDFPTDRATGPGELLVQLTVTPSNLWYLYALALYFALARTLRRVHPVVLLVAAGVLNAVASAGLLDTPGNRAGLYQNLVFFLAGLHLRRYVERWARAVKLRHLLLAAVAYAVVLVAVTASGTGRLPGVGPLVSVVAVAFGIAVAVRLARRPTIGQPLAALGRQTLPIYVIHMPVLALLHRLVADPIANLSDPARLALSLGYPFSLTVLVLALSLGVHRVLLAVRAGWLFDLPKGRTAIRPDDAPPNDSTKETTCPARIHPDRPAQRSM</sequence>
<dbReference type="RefSeq" id="WP_229705587.1">
    <property type="nucleotide sequence ID" value="NZ_BMNB01000001.1"/>
</dbReference>
<comment type="caution">
    <text evidence="10">The sequence shown here is derived from an EMBL/GenBank/DDBJ whole genome shotgun (WGS) entry which is preliminary data.</text>
</comment>
<evidence type="ECO:0000259" key="9">
    <source>
        <dbReference type="Pfam" id="PF01757"/>
    </source>
</evidence>
<evidence type="ECO:0000313" key="11">
    <source>
        <dbReference type="Proteomes" id="UP000608890"/>
    </source>
</evidence>
<dbReference type="PANTHER" id="PTHR40074:SF4">
    <property type="entry name" value="INNER MEMBRANE PROTEIN YCFT"/>
    <property type="match status" value="1"/>
</dbReference>
<feature type="transmembrane region" description="Helical" evidence="8">
    <location>
        <begin position="153"/>
        <end position="170"/>
    </location>
</feature>
<feature type="transmembrane region" description="Helical" evidence="8">
    <location>
        <begin position="207"/>
        <end position="224"/>
    </location>
</feature>
<feature type="transmembrane region" description="Helical" evidence="8">
    <location>
        <begin position="39"/>
        <end position="59"/>
    </location>
</feature>
<feature type="region of interest" description="Disordered" evidence="7">
    <location>
        <begin position="1"/>
        <end position="24"/>
    </location>
</feature>
<keyword evidence="5 8" id="KW-1133">Transmembrane helix</keyword>
<dbReference type="Proteomes" id="UP000608890">
    <property type="component" value="Unassembled WGS sequence"/>
</dbReference>
<evidence type="ECO:0000256" key="5">
    <source>
        <dbReference type="ARBA" id="ARBA00022989"/>
    </source>
</evidence>
<evidence type="ECO:0000256" key="4">
    <source>
        <dbReference type="ARBA" id="ARBA00022692"/>
    </source>
</evidence>
<name>A0A917TEB0_9ACTN</name>
<comment type="subcellular location">
    <subcellularLocation>
        <location evidence="1">Cell membrane</location>
        <topology evidence="1">Multi-pass membrane protein</topology>
    </subcellularLocation>
</comment>
<feature type="transmembrane region" description="Helical" evidence="8">
    <location>
        <begin position="79"/>
        <end position="100"/>
    </location>
</feature>
<dbReference type="EMBL" id="BMNB01000001">
    <property type="protein sequence ID" value="GGM20340.1"/>
    <property type="molecule type" value="Genomic_DNA"/>
</dbReference>
<feature type="compositionally biased region" description="Basic and acidic residues" evidence="7">
    <location>
        <begin position="391"/>
        <end position="401"/>
    </location>
</feature>
<evidence type="ECO:0000256" key="3">
    <source>
        <dbReference type="ARBA" id="ARBA00022475"/>
    </source>
</evidence>
<feature type="domain" description="Acyltransferase 3" evidence="9">
    <location>
        <begin position="35"/>
        <end position="347"/>
    </location>
</feature>
<feature type="region of interest" description="Disordered" evidence="7">
    <location>
        <begin position="371"/>
        <end position="401"/>
    </location>
</feature>
<feature type="transmembrane region" description="Helical" evidence="8">
    <location>
        <begin position="177"/>
        <end position="195"/>
    </location>
</feature>
<keyword evidence="11" id="KW-1185">Reference proteome</keyword>
<feature type="transmembrane region" description="Helical" evidence="8">
    <location>
        <begin position="236"/>
        <end position="254"/>
    </location>
</feature>
<feature type="transmembrane region" description="Helical" evidence="8">
    <location>
        <begin position="336"/>
        <end position="362"/>
    </location>
</feature>
<evidence type="ECO:0000256" key="1">
    <source>
        <dbReference type="ARBA" id="ARBA00004651"/>
    </source>
</evidence>
<dbReference type="InterPro" id="IPR002656">
    <property type="entry name" value="Acyl_transf_3_dom"/>
</dbReference>
<keyword evidence="4 8" id="KW-0812">Transmembrane</keyword>
<evidence type="ECO:0000256" key="8">
    <source>
        <dbReference type="SAM" id="Phobius"/>
    </source>
</evidence>
<feature type="transmembrane region" description="Helical" evidence="8">
    <location>
        <begin position="298"/>
        <end position="316"/>
    </location>
</feature>
<evidence type="ECO:0000256" key="2">
    <source>
        <dbReference type="ARBA" id="ARBA00007400"/>
    </source>
</evidence>
<evidence type="ECO:0000256" key="6">
    <source>
        <dbReference type="ARBA" id="ARBA00023136"/>
    </source>
</evidence>
<reference evidence="10" key="1">
    <citation type="journal article" date="2014" name="Int. J. Syst. Evol. Microbiol.">
        <title>Complete genome sequence of Corynebacterium casei LMG S-19264T (=DSM 44701T), isolated from a smear-ripened cheese.</title>
        <authorList>
            <consortium name="US DOE Joint Genome Institute (JGI-PGF)"/>
            <person name="Walter F."/>
            <person name="Albersmeier A."/>
            <person name="Kalinowski J."/>
            <person name="Ruckert C."/>
        </authorList>
    </citation>
    <scope>NUCLEOTIDE SEQUENCE</scope>
    <source>
        <strain evidence="10">CGMCC 4.7312</strain>
    </source>
</reference>
<feature type="transmembrane region" description="Helical" evidence="8">
    <location>
        <begin position="112"/>
        <end position="133"/>
    </location>
</feature>
<feature type="compositionally biased region" description="Low complexity" evidence="7">
    <location>
        <begin position="1"/>
        <end position="14"/>
    </location>
</feature>
<organism evidence="10 11">
    <name type="scientific">Micromonospora sonchi</name>
    <dbReference type="NCBI Taxonomy" id="1763543"/>
    <lineage>
        <taxon>Bacteria</taxon>
        <taxon>Bacillati</taxon>
        <taxon>Actinomycetota</taxon>
        <taxon>Actinomycetes</taxon>
        <taxon>Micromonosporales</taxon>
        <taxon>Micromonosporaceae</taxon>
        <taxon>Micromonospora</taxon>
    </lineage>
</organism>
<dbReference type="AlphaFoldDB" id="A0A917TEB0"/>
<evidence type="ECO:0000313" key="10">
    <source>
        <dbReference type="EMBL" id="GGM20340.1"/>
    </source>
</evidence>
<proteinExistence type="inferred from homology"/>
<evidence type="ECO:0000256" key="7">
    <source>
        <dbReference type="SAM" id="MobiDB-lite"/>
    </source>
</evidence>
<keyword evidence="3" id="KW-1003">Cell membrane</keyword>
<dbReference type="PANTHER" id="PTHR40074">
    <property type="entry name" value="O-ACETYLTRANSFERASE WECH"/>
    <property type="match status" value="1"/>
</dbReference>
<accession>A0A917TEB0</accession>
<dbReference type="Pfam" id="PF01757">
    <property type="entry name" value="Acyl_transf_3"/>
    <property type="match status" value="1"/>
</dbReference>
<comment type="similarity">
    <text evidence="2">Belongs to the acyltransferase 3 family.</text>
</comment>
<dbReference type="GO" id="GO:0005886">
    <property type="term" value="C:plasma membrane"/>
    <property type="evidence" value="ECO:0007669"/>
    <property type="project" value="UniProtKB-SubCell"/>
</dbReference>
<feature type="transmembrane region" description="Helical" evidence="8">
    <location>
        <begin position="260"/>
        <end position="278"/>
    </location>
</feature>
<dbReference type="GO" id="GO:0009246">
    <property type="term" value="P:enterobacterial common antigen biosynthetic process"/>
    <property type="evidence" value="ECO:0007669"/>
    <property type="project" value="TreeGrafter"/>
</dbReference>
<protein>
    <recommendedName>
        <fullName evidence="9">Acyltransferase 3 domain-containing protein</fullName>
    </recommendedName>
</protein>
<keyword evidence="6 8" id="KW-0472">Membrane</keyword>
<reference evidence="10" key="2">
    <citation type="submission" date="2020-09" db="EMBL/GenBank/DDBJ databases">
        <authorList>
            <person name="Sun Q."/>
            <person name="Zhou Y."/>
        </authorList>
    </citation>
    <scope>NUCLEOTIDE SEQUENCE</scope>
    <source>
        <strain evidence="10">CGMCC 4.7312</strain>
    </source>
</reference>
<gene>
    <name evidence="10" type="ORF">GCM10011608_01160</name>
</gene>